<keyword evidence="4" id="KW-1185">Reference proteome</keyword>
<gene>
    <name evidence="3" type="ORF">I4I81_27025</name>
</gene>
<feature type="chain" id="PRO_5045364684" description="Secreted protein" evidence="2">
    <location>
        <begin position="26"/>
        <end position="535"/>
    </location>
</feature>
<feature type="compositionally biased region" description="Low complexity" evidence="1">
    <location>
        <begin position="397"/>
        <end position="474"/>
    </location>
</feature>
<dbReference type="EMBL" id="JADQDK010000001">
    <property type="protein sequence ID" value="MBW0137892.1"/>
    <property type="molecule type" value="Genomic_DNA"/>
</dbReference>
<name>A0ABS6V0A5_9PSEU</name>
<feature type="region of interest" description="Disordered" evidence="1">
    <location>
        <begin position="385"/>
        <end position="535"/>
    </location>
</feature>
<comment type="caution">
    <text evidence="3">The sequence shown here is derived from an EMBL/GenBank/DDBJ whole genome shotgun (WGS) entry which is preliminary data.</text>
</comment>
<organism evidence="3 4">
    <name type="scientific">Pseudonocardia abyssalis</name>
    <dbReference type="NCBI Taxonomy" id="2792008"/>
    <lineage>
        <taxon>Bacteria</taxon>
        <taxon>Bacillati</taxon>
        <taxon>Actinomycetota</taxon>
        <taxon>Actinomycetes</taxon>
        <taxon>Pseudonocardiales</taxon>
        <taxon>Pseudonocardiaceae</taxon>
        <taxon>Pseudonocardia</taxon>
    </lineage>
</organism>
<feature type="signal peptide" evidence="2">
    <location>
        <begin position="1"/>
        <end position="25"/>
    </location>
</feature>
<evidence type="ECO:0000256" key="2">
    <source>
        <dbReference type="SAM" id="SignalP"/>
    </source>
</evidence>
<dbReference type="RefSeq" id="WP_218616430.1">
    <property type="nucleotide sequence ID" value="NZ_JADQDK010000001.1"/>
</dbReference>
<feature type="compositionally biased region" description="Low complexity" evidence="1">
    <location>
        <begin position="486"/>
        <end position="535"/>
    </location>
</feature>
<evidence type="ECO:0000313" key="4">
    <source>
        <dbReference type="Proteomes" id="UP000694287"/>
    </source>
</evidence>
<evidence type="ECO:0000313" key="3">
    <source>
        <dbReference type="EMBL" id="MBW0137892.1"/>
    </source>
</evidence>
<evidence type="ECO:0008006" key="5">
    <source>
        <dbReference type="Google" id="ProtNLM"/>
    </source>
</evidence>
<dbReference type="Proteomes" id="UP000694287">
    <property type="component" value="Unassembled WGS sequence"/>
</dbReference>
<reference evidence="3 4" key="1">
    <citation type="submission" date="2020-11" db="EMBL/GenBank/DDBJ databases">
        <title>Pseudonocardia abyssalis sp. nov. and Pseudonocardia oceani sp. nov., description and phylogenomic analysis of two novel actinomycetes isolated from the deep Southern Ocean.</title>
        <authorList>
            <person name="Parra J."/>
        </authorList>
    </citation>
    <scope>NUCLEOTIDE SEQUENCE [LARGE SCALE GENOMIC DNA]</scope>
    <source>
        <strain evidence="3 4">KRD-168</strain>
    </source>
</reference>
<protein>
    <recommendedName>
        <fullName evidence="5">Secreted protein</fullName>
    </recommendedName>
</protein>
<evidence type="ECO:0000256" key="1">
    <source>
        <dbReference type="SAM" id="MobiDB-lite"/>
    </source>
</evidence>
<accession>A0ABS6V0A5</accession>
<sequence>MRLRTATLLAVVGALALGTAGPAAATEPSTASWAPDLVAGETAGVTVADGTARLDHADTHLLPADSDGTPVPTGLLTMPTHTLDAPTDRVDAAVDGDLPEGSTALVDVRGRRTSGGWTEWVPATSGTATLPEPTSEVQTRLVLTGDPAAEPSVRGVTVTAHPAAARTEAVVESAALNYRVFATREGLAGGTTANGHVIAERDHFVALPSRRALAPRDSSDYSVKVCAPNGRCAFAPVWDVGPWNTRDDYWNPSGQRQEWRDLPQGVPQAQAAHADGYNGGRDQYGRTPSNPAGIDLGDGLFWDALGLTDNSWVTVDYLWTGSVRLSLVNSDGPVDVLAAPEAGAEVVGVAAQRAAVPVECALSAASGIWLRVGTDQYIEADEVSDAEGVADCDTSGPSPETTPAPDATADTPTVADADTPADATPSSSTSPSSSTPSDATPSDATPSDATPSDATPSDATPSDATPSDATPSDAGPSDAGPSDAGPSDATVSSPSDATDATTAPADDPAASAPTGAAAPAGPTATTDPTATTSPG</sequence>
<keyword evidence="2" id="KW-0732">Signal</keyword>
<proteinExistence type="predicted"/>